<name>B6G180_PEPHT</name>
<proteinExistence type="predicted"/>
<dbReference type="STRING" id="500633.CLOHIR_01886"/>
<dbReference type="EMBL" id="ABWP01000071">
    <property type="protein sequence ID" value="EEA84486.1"/>
    <property type="molecule type" value="Genomic_DNA"/>
</dbReference>
<evidence type="ECO:0000313" key="2">
    <source>
        <dbReference type="EMBL" id="EEA84486.1"/>
    </source>
</evidence>
<dbReference type="RefSeq" id="WP_006440748.1">
    <property type="nucleotide sequence ID" value="NZ_DS995358.1"/>
</dbReference>
<comment type="caution">
    <text evidence="2">The sequence shown here is derived from an EMBL/GenBank/DDBJ whole genome shotgun (WGS) entry which is preliminary data.</text>
</comment>
<dbReference type="InterPro" id="IPR049238">
    <property type="entry name" value="DUF6873"/>
</dbReference>
<accession>B6G180</accession>
<dbReference type="HOGENOM" id="CLU_104531_0_0_9"/>
<reference evidence="2 3" key="2">
    <citation type="submission" date="2008-10" db="EMBL/GenBank/DDBJ databases">
        <title>Draft genome sequence of Clostridium hiranonis (DSM 13275).</title>
        <authorList>
            <person name="Sudarsanam P."/>
            <person name="Ley R."/>
            <person name="Guruge J."/>
            <person name="Turnbaugh P.J."/>
            <person name="Mahowald M."/>
            <person name="Liep D."/>
            <person name="Gordon J."/>
        </authorList>
    </citation>
    <scope>NUCLEOTIDE SEQUENCE [LARGE SCALE GENOMIC DNA]</scope>
    <source>
        <strain evidence="2 3">DSM 13275</strain>
    </source>
</reference>
<gene>
    <name evidence="2" type="ORF">CLOHIR_01886</name>
</gene>
<evidence type="ECO:0000313" key="3">
    <source>
        <dbReference type="Proteomes" id="UP000003178"/>
    </source>
</evidence>
<dbReference type="Proteomes" id="UP000003178">
    <property type="component" value="Unassembled WGS sequence"/>
</dbReference>
<organism evidence="2 3">
    <name type="scientific">Peptacetobacter hiranonis (strain DSM 13275 / JCM 10541 / KCTC 15199 / TO-931)</name>
    <name type="common">Clostridium hiranonis</name>
    <dbReference type="NCBI Taxonomy" id="500633"/>
    <lineage>
        <taxon>Bacteria</taxon>
        <taxon>Bacillati</taxon>
        <taxon>Bacillota</taxon>
        <taxon>Clostridia</taxon>
        <taxon>Peptostreptococcales</taxon>
        <taxon>Peptostreptococcaceae</taxon>
        <taxon>Peptacetobacter</taxon>
    </lineage>
</organism>
<sequence>MKFVESPFCFEGKLKTCIVDGRIKYELEKSLLDRDIRVIKTPKCKDVYDAISYHPDIQFFNCGNGKIIVAPNLYESYIEILNDFYSSEKGHEIEKNKINLIKGEKPLSKKYPDDIAYNVCIVGKYALHNFEYTDKEVLKYLDENEFERINIKQGYSKCSICVVDDKSIITADKGIVDSIEKSGADIDYLLIEQGNIDLFDMNFGFIGGCTGILSDSEVGFLGKVENHPDFEKIKEFLNKYGKRYVSLSKEKLIDLGSIIPIVIE</sequence>
<protein>
    <recommendedName>
        <fullName evidence="1">DUF6873 domain-containing protein</fullName>
    </recommendedName>
</protein>
<dbReference type="AlphaFoldDB" id="B6G180"/>
<feature type="domain" description="DUF6873" evidence="1">
    <location>
        <begin position="18"/>
        <end position="259"/>
    </location>
</feature>
<evidence type="ECO:0000259" key="1">
    <source>
        <dbReference type="Pfam" id="PF21778"/>
    </source>
</evidence>
<reference evidence="2 3" key="1">
    <citation type="submission" date="2008-09" db="EMBL/GenBank/DDBJ databases">
        <authorList>
            <person name="Fulton L."/>
            <person name="Clifton S."/>
            <person name="Fulton B."/>
            <person name="Xu J."/>
            <person name="Minx P."/>
            <person name="Pepin K.H."/>
            <person name="Johnson M."/>
            <person name="Thiruvilangam P."/>
            <person name="Bhonagiri V."/>
            <person name="Nash W.E."/>
            <person name="Mardis E.R."/>
            <person name="Wilson R.K."/>
        </authorList>
    </citation>
    <scope>NUCLEOTIDE SEQUENCE [LARGE SCALE GENOMIC DNA]</scope>
    <source>
        <strain evidence="2 3">DSM 13275</strain>
    </source>
</reference>
<dbReference type="OrthoDB" id="1753686at2"/>
<dbReference type="Pfam" id="PF21778">
    <property type="entry name" value="DUF6873"/>
    <property type="match status" value="1"/>
</dbReference>
<keyword evidence="3" id="KW-1185">Reference proteome</keyword>
<dbReference type="eggNOG" id="ENOG502ZBQJ">
    <property type="taxonomic scope" value="Bacteria"/>
</dbReference>